<protein>
    <submittedName>
        <fullName evidence="1">Uncharacterized protein</fullName>
    </submittedName>
</protein>
<dbReference type="EMBL" id="GBXM01002061">
    <property type="protein sequence ID" value="JAI06517.1"/>
    <property type="molecule type" value="Transcribed_RNA"/>
</dbReference>
<organism evidence="1">
    <name type="scientific">Anguilla anguilla</name>
    <name type="common">European freshwater eel</name>
    <name type="synonym">Muraena anguilla</name>
    <dbReference type="NCBI Taxonomy" id="7936"/>
    <lineage>
        <taxon>Eukaryota</taxon>
        <taxon>Metazoa</taxon>
        <taxon>Chordata</taxon>
        <taxon>Craniata</taxon>
        <taxon>Vertebrata</taxon>
        <taxon>Euteleostomi</taxon>
        <taxon>Actinopterygii</taxon>
        <taxon>Neopterygii</taxon>
        <taxon>Teleostei</taxon>
        <taxon>Anguilliformes</taxon>
        <taxon>Anguillidae</taxon>
        <taxon>Anguilla</taxon>
    </lineage>
</organism>
<dbReference type="AlphaFoldDB" id="A0A0E9XVR8"/>
<proteinExistence type="predicted"/>
<accession>A0A0E9XVR8</accession>
<evidence type="ECO:0000313" key="1">
    <source>
        <dbReference type="EMBL" id="JAI06517.1"/>
    </source>
</evidence>
<name>A0A0E9XVR8_ANGAN</name>
<sequence>MMLSPTFTVMVEPVAVSATPSLHPYWHTIIQRSITSA</sequence>
<reference evidence="1" key="1">
    <citation type="submission" date="2014-11" db="EMBL/GenBank/DDBJ databases">
        <authorList>
            <person name="Amaro Gonzalez C."/>
        </authorList>
    </citation>
    <scope>NUCLEOTIDE SEQUENCE</scope>
</reference>
<reference evidence="1" key="2">
    <citation type="journal article" date="2015" name="Fish Shellfish Immunol.">
        <title>Early steps in the European eel (Anguilla anguilla)-Vibrio vulnificus interaction in the gills: Role of the RtxA13 toxin.</title>
        <authorList>
            <person name="Callol A."/>
            <person name="Pajuelo D."/>
            <person name="Ebbesson L."/>
            <person name="Teles M."/>
            <person name="MacKenzie S."/>
            <person name="Amaro C."/>
        </authorList>
    </citation>
    <scope>NUCLEOTIDE SEQUENCE</scope>
</reference>